<gene>
    <name evidence="1" type="ORF">FC07_GL002697</name>
</gene>
<dbReference type="EMBL" id="AZDA01000046">
    <property type="protein sequence ID" value="KRK38981.1"/>
    <property type="molecule type" value="Genomic_DNA"/>
</dbReference>
<evidence type="ECO:0008006" key="3">
    <source>
        <dbReference type="Google" id="ProtNLM"/>
    </source>
</evidence>
<organism evidence="1 2">
    <name type="scientific">Loigolactobacillus bifermentans DSM 20003</name>
    <dbReference type="NCBI Taxonomy" id="1423726"/>
    <lineage>
        <taxon>Bacteria</taxon>
        <taxon>Bacillati</taxon>
        <taxon>Bacillota</taxon>
        <taxon>Bacilli</taxon>
        <taxon>Lactobacillales</taxon>
        <taxon>Lactobacillaceae</taxon>
        <taxon>Loigolactobacillus</taxon>
    </lineage>
</organism>
<evidence type="ECO:0000313" key="1">
    <source>
        <dbReference type="EMBL" id="KRK38981.1"/>
    </source>
</evidence>
<accession>A0A0R1GXW3</accession>
<dbReference type="OrthoDB" id="2185796at2"/>
<dbReference type="PATRIC" id="fig|1423726.3.peg.2805"/>
<dbReference type="RefSeq" id="WP_057904353.1">
    <property type="nucleotide sequence ID" value="NZ_AZDA01000046.1"/>
</dbReference>
<keyword evidence="2" id="KW-1185">Reference proteome</keyword>
<reference evidence="1 2" key="1">
    <citation type="journal article" date="2015" name="Genome Announc.">
        <title>Expanding the biotechnology potential of lactobacilli through comparative genomics of 213 strains and associated genera.</title>
        <authorList>
            <person name="Sun Z."/>
            <person name="Harris H.M."/>
            <person name="McCann A."/>
            <person name="Guo C."/>
            <person name="Argimon S."/>
            <person name="Zhang W."/>
            <person name="Yang X."/>
            <person name="Jeffery I.B."/>
            <person name="Cooney J.C."/>
            <person name="Kagawa T.F."/>
            <person name="Liu W."/>
            <person name="Song Y."/>
            <person name="Salvetti E."/>
            <person name="Wrobel A."/>
            <person name="Rasinkangas P."/>
            <person name="Parkhill J."/>
            <person name="Rea M.C."/>
            <person name="O'Sullivan O."/>
            <person name="Ritari J."/>
            <person name="Douillard F.P."/>
            <person name="Paul Ross R."/>
            <person name="Yang R."/>
            <person name="Briner A.E."/>
            <person name="Felis G.E."/>
            <person name="de Vos W.M."/>
            <person name="Barrangou R."/>
            <person name="Klaenhammer T.R."/>
            <person name="Caufield P.W."/>
            <person name="Cui Y."/>
            <person name="Zhang H."/>
            <person name="O'Toole P.W."/>
        </authorList>
    </citation>
    <scope>NUCLEOTIDE SEQUENCE [LARGE SCALE GENOMIC DNA]</scope>
    <source>
        <strain evidence="1 2">DSM 20003</strain>
    </source>
</reference>
<dbReference type="AlphaFoldDB" id="A0A0R1GXW3"/>
<dbReference type="Proteomes" id="UP000051461">
    <property type="component" value="Unassembled WGS sequence"/>
</dbReference>
<sequence length="129" mass="14279">MAKLSDLIPKAKQADTLQIMGAEIPVAFTFKTLSYVEDTGKGSFQRLLNLFENQKTSDNLDPKMIDGIYTLLYAMIRTGGTATTPDEVKELIPITELANIAPKINELFGSAYFQQEDADKIKADDSTKK</sequence>
<proteinExistence type="predicted"/>
<dbReference type="STRING" id="1423726.FC07_GL002697"/>
<protein>
    <recommendedName>
        <fullName evidence="3">Phage protein</fullName>
    </recommendedName>
</protein>
<comment type="caution">
    <text evidence="1">The sequence shown here is derived from an EMBL/GenBank/DDBJ whole genome shotgun (WGS) entry which is preliminary data.</text>
</comment>
<name>A0A0R1GXW3_9LACO</name>
<evidence type="ECO:0000313" key="2">
    <source>
        <dbReference type="Proteomes" id="UP000051461"/>
    </source>
</evidence>